<name>A0A7J4J071_9ARCH</name>
<dbReference type="HAMAP" id="MF_00122">
    <property type="entry name" value="GatC"/>
    <property type="match status" value="1"/>
</dbReference>
<gene>
    <name evidence="1 2" type="primary">gatC</name>
    <name evidence="2" type="ORF">HA254_04430</name>
</gene>
<dbReference type="AlphaFoldDB" id="A0A7J4J071"/>
<comment type="similarity">
    <text evidence="1">Belongs to the GatC family.</text>
</comment>
<dbReference type="GO" id="GO:0006412">
    <property type="term" value="P:translation"/>
    <property type="evidence" value="ECO:0007669"/>
    <property type="project" value="UniProtKB-UniRule"/>
</dbReference>
<dbReference type="EMBL" id="DUGC01000068">
    <property type="protein sequence ID" value="HIH09889.1"/>
    <property type="molecule type" value="Genomic_DNA"/>
</dbReference>
<dbReference type="Pfam" id="PF02686">
    <property type="entry name" value="GatC"/>
    <property type="match status" value="1"/>
</dbReference>
<dbReference type="Gene3D" id="1.10.20.60">
    <property type="entry name" value="Glu-tRNAGln amidotransferase C subunit, N-terminal domain"/>
    <property type="match status" value="1"/>
</dbReference>
<dbReference type="GO" id="GO:0070681">
    <property type="term" value="P:glutaminyl-tRNAGln biosynthesis via transamidation"/>
    <property type="evidence" value="ECO:0007669"/>
    <property type="project" value="TreeGrafter"/>
</dbReference>
<dbReference type="SUPFAM" id="SSF141000">
    <property type="entry name" value="Glu-tRNAGln amidotransferase C subunit"/>
    <property type="match status" value="1"/>
</dbReference>
<sequence>MVGSGMMPKVTVDRKLLLDVAANCRLNLTEAEIEKFLPQLEEVLRSFSKLDELDVSKEEPAFQPISIEDVLREDRAGKCLSQEEALSNTIHKKDGFFKGPRVV</sequence>
<dbReference type="EC" id="6.3.5.-" evidence="1"/>
<reference evidence="3" key="1">
    <citation type="journal article" date="2020" name="bioRxiv">
        <title>A rank-normalized archaeal taxonomy based on genome phylogeny resolves widespread incomplete and uneven classifications.</title>
        <authorList>
            <person name="Rinke C."/>
            <person name="Chuvochina M."/>
            <person name="Mussig A.J."/>
            <person name="Chaumeil P.-A."/>
            <person name="Waite D.W."/>
            <person name="Whitman W.B."/>
            <person name="Parks D.H."/>
            <person name="Hugenholtz P."/>
        </authorList>
    </citation>
    <scope>NUCLEOTIDE SEQUENCE [LARGE SCALE GENOMIC DNA]</scope>
</reference>
<comment type="catalytic activity">
    <reaction evidence="1">
        <text>L-aspartyl-tRNA(Asn) + L-glutamine + ATP + H2O = L-asparaginyl-tRNA(Asn) + L-glutamate + ADP + phosphate + 2 H(+)</text>
        <dbReference type="Rhea" id="RHEA:14513"/>
        <dbReference type="Rhea" id="RHEA-COMP:9674"/>
        <dbReference type="Rhea" id="RHEA-COMP:9677"/>
        <dbReference type="ChEBI" id="CHEBI:15377"/>
        <dbReference type="ChEBI" id="CHEBI:15378"/>
        <dbReference type="ChEBI" id="CHEBI:29985"/>
        <dbReference type="ChEBI" id="CHEBI:30616"/>
        <dbReference type="ChEBI" id="CHEBI:43474"/>
        <dbReference type="ChEBI" id="CHEBI:58359"/>
        <dbReference type="ChEBI" id="CHEBI:78515"/>
        <dbReference type="ChEBI" id="CHEBI:78516"/>
        <dbReference type="ChEBI" id="CHEBI:456216"/>
    </reaction>
</comment>
<comment type="subunit">
    <text evidence="1">Heterotrimer of A, B and C subunits.</text>
</comment>
<dbReference type="GO" id="GO:0050567">
    <property type="term" value="F:glutaminyl-tRNA synthase (glutamine-hydrolyzing) activity"/>
    <property type="evidence" value="ECO:0007669"/>
    <property type="project" value="UniProtKB-UniRule"/>
</dbReference>
<proteinExistence type="inferred from homology"/>
<dbReference type="PANTHER" id="PTHR15004:SF0">
    <property type="entry name" value="GLUTAMYL-TRNA(GLN) AMIDOTRANSFERASE SUBUNIT C, MITOCHONDRIAL"/>
    <property type="match status" value="1"/>
</dbReference>
<comment type="catalytic activity">
    <reaction evidence="1">
        <text>L-glutamyl-tRNA(Gln) + L-glutamine + ATP + H2O = L-glutaminyl-tRNA(Gln) + L-glutamate + ADP + phosphate + H(+)</text>
        <dbReference type="Rhea" id="RHEA:17521"/>
        <dbReference type="Rhea" id="RHEA-COMP:9681"/>
        <dbReference type="Rhea" id="RHEA-COMP:9684"/>
        <dbReference type="ChEBI" id="CHEBI:15377"/>
        <dbReference type="ChEBI" id="CHEBI:15378"/>
        <dbReference type="ChEBI" id="CHEBI:29985"/>
        <dbReference type="ChEBI" id="CHEBI:30616"/>
        <dbReference type="ChEBI" id="CHEBI:43474"/>
        <dbReference type="ChEBI" id="CHEBI:58359"/>
        <dbReference type="ChEBI" id="CHEBI:78520"/>
        <dbReference type="ChEBI" id="CHEBI:78521"/>
        <dbReference type="ChEBI" id="CHEBI:456216"/>
    </reaction>
</comment>
<evidence type="ECO:0000313" key="3">
    <source>
        <dbReference type="Proteomes" id="UP000565078"/>
    </source>
</evidence>
<dbReference type="Proteomes" id="UP000565078">
    <property type="component" value="Unassembled WGS sequence"/>
</dbReference>
<evidence type="ECO:0000256" key="1">
    <source>
        <dbReference type="HAMAP-Rule" id="MF_00122"/>
    </source>
</evidence>
<keyword evidence="2" id="KW-0808">Transferase</keyword>
<dbReference type="InterPro" id="IPR036113">
    <property type="entry name" value="Asp/Glu-ADT_sf_sub_c"/>
</dbReference>
<keyword evidence="1" id="KW-0648">Protein biosynthesis</keyword>
<keyword evidence="1" id="KW-0436">Ligase</keyword>
<dbReference type="GO" id="GO:0016740">
    <property type="term" value="F:transferase activity"/>
    <property type="evidence" value="ECO:0007669"/>
    <property type="project" value="UniProtKB-KW"/>
</dbReference>
<comment type="function">
    <text evidence="1">Allows the formation of correctly charged Asn-tRNA(Asn) or Gln-tRNA(Gln) through the transamidation of misacylated Asp-tRNA(Asn) or Glu-tRNA(Gln) in organisms which lack either or both of asparaginyl-tRNA or glutaminyl-tRNA synthetases. The reaction takes place in the presence of glutamine and ATP through an activated phospho-Asp-tRNA(Asn) or phospho-Glu-tRNA(Gln).</text>
</comment>
<dbReference type="InterPro" id="IPR003837">
    <property type="entry name" value="GatC"/>
</dbReference>
<keyword evidence="1" id="KW-0067">ATP-binding</keyword>
<accession>A0A7J4J071</accession>
<organism evidence="2 3">
    <name type="scientific">Candidatus Iainarchaeum sp</name>
    <dbReference type="NCBI Taxonomy" id="3101447"/>
    <lineage>
        <taxon>Archaea</taxon>
        <taxon>Candidatus Iainarchaeota</taxon>
        <taxon>Candidatus Iainarchaeia</taxon>
        <taxon>Candidatus Iainarchaeales</taxon>
        <taxon>Candidatus Iainarchaeaceae</taxon>
        <taxon>Candidatus Iainarchaeum</taxon>
    </lineage>
</organism>
<dbReference type="PANTHER" id="PTHR15004">
    <property type="entry name" value="GLUTAMYL-TRNA(GLN) AMIDOTRANSFERASE SUBUNIT C, MITOCHONDRIAL"/>
    <property type="match status" value="1"/>
</dbReference>
<protein>
    <recommendedName>
        <fullName evidence="1">Aspartyl/glutamyl-tRNA(Asn/Gln) amidotransferase subunit C</fullName>
        <shortName evidence="1">Asp/Glu-ADT subunit C</shortName>
        <ecNumber evidence="1">6.3.5.-</ecNumber>
    </recommendedName>
</protein>
<dbReference type="NCBIfam" id="TIGR00135">
    <property type="entry name" value="gatC"/>
    <property type="match status" value="1"/>
</dbReference>
<evidence type="ECO:0000313" key="2">
    <source>
        <dbReference type="EMBL" id="HIH09889.1"/>
    </source>
</evidence>
<keyword evidence="1" id="KW-0547">Nucleotide-binding</keyword>
<dbReference type="GO" id="GO:0005524">
    <property type="term" value="F:ATP binding"/>
    <property type="evidence" value="ECO:0007669"/>
    <property type="project" value="UniProtKB-KW"/>
</dbReference>
<dbReference type="GO" id="GO:0006450">
    <property type="term" value="P:regulation of translational fidelity"/>
    <property type="evidence" value="ECO:0007669"/>
    <property type="project" value="InterPro"/>
</dbReference>
<comment type="caution">
    <text evidence="2">The sequence shown here is derived from an EMBL/GenBank/DDBJ whole genome shotgun (WGS) entry which is preliminary data.</text>
</comment>